<evidence type="ECO:0000256" key="2">
    <source>
        <dbReference type="ARBA" id="ARBA00023034"/>
    </source>
</evidence>
<evidence type="ECO:0000313" key="5">
    <source>
        <dbReference type="Ensembl" id="ENSPMAP00000002904.1"/>
    </source>
</evidence>
<evidence type="ECO:0000259" key="3">
    <source>
        <dbReference type="Pfam" id="PF12062"/>
    </source>
</evidence>
<accession>S4RCH2</accession>
<dbReference type="InterPro" id="IPR021930">
    <property type="entry name" value="Heparan_SO4_deacetylase_dom"/>
</dbReference>
<reference evidence="5" key="2">
    <citation type="submission" date="2025-09" db="UniProtKB">
        <authorList>
            <consortium name="Ensembl"/>
        </authorList>
    </citation>
    <scope>IDENTIFICATION</scope>
</reference>
<dbReference type="Ensembl" id="ENSPMAT00000002917.1">
    <property type="protein sequence ID" value="ENSPMAP00000002904.1"/>
    <property type="gene ID" value="ENSPMAG00000002673.1"/>
</dbReference>
<name>S4RCH2_PETMA</name>
<dbReference type="Pfam" id="PF12062">
    <property type="entry name" value="HSNSD-CE"/>
    <property type="match status" value="1"/>
</dbReference>
<dbReference type="GO" id="GO:0015016">
    <property type="term" value="F:heparan sulfate N-sulfotransferase activity"/>
    <property type="evidence" value="ECO:0007669"/>
    <property type="project" value="InterPro"/>
</dbReference>
<protein>
    <submittedName>
        <fullName evidence="5">Uncharacterized protein</fullName>
    </submittedName>
</protein>
<dbReference type="STRING" id="7757.ENSPMAP00000002904"/>
<proteinExistence type="predicted"/>
<dbReference type="GO" id="GO:0016787">
    <property type="term" value="F:hydrolase activity"/>
    <property type="evidence" value="ECO:0007669"/>
    <property type="project" value="InterPro"/>
</dbReference>
<comment type="subcellular location">
    <subcellularLocation>
        <location evidence="1">Golgi apparatus</location>
    </subcellularLocation>
</comment>
<organism evidence="5">
    <name type="scientific">Petromyzon marinus</name>
    <name type="common">Sea lamprey</name>
    <dbReference type="NCBI Taxonomy" id="7757"/>
    <lineage>
        <taxon>Eukaryota</taxon>
        <taxon>Metazoa</taxon>
        <taxon>Chordata</taxon>
        <taxon>Craniata</taxon>
        <taxon>Vertebrata</taxon>
        <taxon>Cyclostomata</taxon>
        <taxon>Hyperoartia</taxon>
        <taxon>Petromyzontiformes</taxon>
        <taxon>Petromyzontidae</taxon>
        <taxon>Petromyzon</taxon>
    </lineage>
</organism>
<dbReference type="Pfam" id="PF25119">
    <property type="entry name" value="HSNSD_N"/>
    <property type="match status" value="1"/>
</dbReference>
<sequence>PTKVAPRLCVPRGAVVGLRLSGLCRAVQDGAVWRTEPVVLLFLESHYSPAGQEIVAVLEAGRFRYQAETAATGLKPTLTRRDGAGRFAAVVFENVHRYAAMDAWNRELLDRYCLEFAVGIVAFLRVSDGRLLAPLVATHSLVFAVLSRPASLHLSLSLFINFPSPLGDPGGCVHQTVPYIRDLTLFIMSSDARTPDGASEDGTGRHAAAVYGAGTADDGAVRRVFFGNGVSFWLHKLLFLDALAWCSPGPASSGGAAARTARRLALPLDRYILVDVDDIFVGKEGTRMTPADVE</sequence>
<reference evidence="5" key="1">
    <citation type="submission" date="2025-08" db="UniProtKB">
        <authorList>
            <consortium name="Ensembl"/>
        </authorList>
    </citation>
    <scope>IDENTIFICATION</scope>
</reference>
<dbReference type="AlphaFoldDB" id="S4RCH2"/>
<feature type="domain" description="Heparan sulphate-N-deacetylase deacetylase" evidence="3">
    <location>
        <begin position="269"/>
        <end position="294"/>
    </location>
</feature>
<dbReference type="GO" id="GO:0005794">
    <property type="term" value="C:Golgi apparatus"/>
    <property type="evidence" value="ECO:0007669"/>
    <property type="project" value="UniProtKB-SubCell"/>
</dbReference>
<dbReference type="HOGENOM" id="CLU_988819_0_0_1"/>
<evidence type="ECO:0000256" key="1">
    <source>
        <dbReference type="ARBA" id="ARBA00004555"/>
    </source>
</evidence>
<evidence type="ECO:0000259" key="4">
    <source>
        <dbReference type="Pfam" id="PF25119"/>
    </source>
</evidence>
<keyword evidence="2" id="KW-0333">Golgi apparatus</keyword>
<dbReference type="InterPro" id="IPR056793">
    <property type="entry name" value="HSNSD_N"/>
</dbReference>
<dbReference type="GeneTree" id="ENSGT00940000156237"/>
<feature type="domain" description="Heparan sulfate-N-deacetylase N-terminal" evidence="4">
    <location>
        <begin position="35"/>
        <end position="245"/>
    </location>
</feature>